<reference evidence="13" key="1">
    <citation type="journal article" date="2019" name="Int. J. Syst. Evol. Microbiol.">
        <title>The Global Catalogue of Microorganisms (GCM) 10K type strain sequencing project: providing services to taxonomists for standard genome sequencing and annotation.</title>
        <authorList>
            <consortium name="The Broad Institute Genomics Platform"/>
            <consortium name="The Broad Institute Genome Sequencing Center for Infectious Disease"/>
            <person name="Wu L."/>
            <person name="Ma J."/>
        </authorList>
    </citation>
    <scope>NUCLEOTIDE SEQUENCE [LARGE SCALE GENOMIC DNA]</scope>
    <source>
        <strain evidence="13">CGMCC 1.7030</strain>
    </source>
</reference>
<dbReference type="EMBL" id="JBHSKS010000001">
    <property type="protein sequence ID" value="MFC5190461.1"/>
    <property type="molecule type" value="Genomic_DNA"/>
</dbReference>
<dbReference type="InterPro" id="IPR005467">
    <property type="entry name" value="His_kinase_dom"/>
</dbReference>
<dbReference type="CDD" id="cd00082">
    <property type="entry name" value="HisKA"/>
    <property type="match status" value="1"/>
</dbReference>
<dbReference type="InterPro" id="IPR011006">
    <property type="entry name" value="CheY-like_superfamily"/>
</dbReference>
<feature type="domain" description="PAS" evidence="10">
    <location>
        <begin position="439"/>
        <end position="509"/>
    </location>
</feature>
<feature type="domain" description="PAC" evidence="11">
    <location>
        <begin position="386"/>
        <end position="438"/>
    </location>
</feature>
<dbReference type="EC" id="2.7.13.3" evidence="2"/>
<keyword evidence="7" id="KW-0472">Membrane</keyword>
<dbReference type="InterPro" id="IPR001789">
    <property type="entry name" value="Sig_transdc_resp-reg_receiver"/>
</dbReference>
<comment type="catalytic activity">
    <reaction evidence="1">
        <text>ATP + protein L-histidine = ADP + protein N-phospho-L-histidine.</text>
        <dbReference type="EC" id="2.7.13.3"/>
    </reaction>
</comment>
<dbReference type="PROSITE" id="PS50110">
    <property type="entry name" value="RESPONSE_REGULATORY"/>
    <property type="match status" value="1"/>
</dbReference>
<dbReference type="InterPro" id="IPR004358">
    <property type="entry name" value="Sig_transdc_His_kin-like_C"/>
</dbReference>
<dbReference type="PROSITE" id="PS50109">
    <property type="entry name" value="HIS_KIN"/>
    <property type="match status" value="1"/>
</dbReference>
<dbReference type="Gene3D" id="3.30.450.20">
    <property type="entry name" value="PAS domain"/>
    <property type="match status" value="2"/>
</dbReference>
<dbReference type="Gene3D" id="3.30.565.10">
    <property type="entry name" value="Histidine kinase-like ATPase, C-terminal domain"/>
    <property type="match status" value="1"/>
</dbReference>
<dbReference type="GO" id="GO:0005524">
    <property type="term" value="F:ATP binding"/>
    <property type="evidence" value="ECO:0007669"/>
    <property type="project" value="UniProtKB-KW"/>
</dbReference>
<dbReference type="CDD" id="cd16922">
    <property type="entry name" value="HATPase_EvgS-ArcB-TorS-like"/>
    <property type="match status" value="1"/>
</dbReference>
<keyword evidence="13" id="KW-1185">Reference proteome</keyword>
<keyword evidence="5" id="KW-0418">Kinase</keyword>
<evidence type="ECO:0000259" key="11">
    <source>
        <dbReference type="PROSITE" id="PS50113"/>
    </source>
</evidence>
<dbReference type="Pfam" id="PF13426">
    <property type="entry name" value="PAS_9"/>
    <property type="match status" value="1"/>
</dbReference>
<evidence type="ECO:0000313" key="12">
    <source>
        <dbReference type="EMBL" id="MFC5190461.1"/>
    </source>
</evidence>
<evidence type="ECO:0000256" key="1">
    <source>
        <dbReference type="ARBA" id="ARBA00000085"/>
    </source>
</evidence>
<feature type="modified residue" description="4-aspartylphosphate" evidence="6">
    <location>
        <position position="876"/>
    </location>
</feature>
<dbReference type="PANTHER" id="PTHR43047">
    <property type="entry name" value="TWO-COMPONENT HISTIDINE PROTEIN KINASE"/>
    <property type="match status" value="1"/>
</dbReference>
<accession>A0ABW0BS24</accession>
<comment type="caution">
    <text evidence="12">The sequence shown here is derived from an EMBL/GenBank/DDBJ whole genome shotgun (WGS) entry which is preliminary data.</text>
</comment>
<dbReference type="Proteomes" id="UP001596163">
    <property type="component" value="Unassembled WGS sequence"/>
</dbReference>
<dbReference type="InterPro" id="IPR003661">
    <property type="entry name" value="HisK_dim/P_dom"/>
</dbReference>
<dbReference type="PANTHER" id="PTHR43047:SF72">
    <property type="entry name" value="OSMOSENSING HISTIDINE PROTEIN KINASE SLN1"/>
    <property type="match status" value="1"/>
</dbReference>
<feature type="transmembrane region" description="Helical" evidence="7">
    <location>
        <begin position="12"/>
        <end position="37"/>
    </location>
</feature>
<evidence type="ECO:0000313" key="13">
    <source>
        <dbReference type="Proteomes" id="UP001596163"/>
    </source>
</evidence>
<keyword evidence="4" id="KW-0808">Transferase</keyword>
<dbReference type="SUPFAM" id="SSF52172">
    <property type="entry name" value="CheY-like"/>
    <property type="match status" value="1"/>
</dbReference>
<dbReference type="InterPro" id="IPR000014">
    <property type="entry name" value="PAS"/>
</dbReference>
<dbReference type="InterPro" id="IPR036097">
    <property type="entry name" value="HisK_dim/P_sf"/>
</dbReference>
<dbReference type="InterPro" id="IPR035965">
    <property type="entry name" value="PAS-like_dom_sf"/>
</dbReference>
<keyword evidence="12" id="KW-0067">ATP-binding</keyword>
<dbReference type="Pfam" id="PF02518">
    <property type="entry name" value="HATPase_c"/>
    <property type="match status" value="1"/>
</dbReference>
<dbReference type="Gene3D" id="1.10.287.130">
    <property type="match status" value="1"/>
</dbReference>
<evidence type="ECO:0000256" key="7">
    <source>
        <dbReference type="SAM" id="Phobius"/>
    </source>
</evidence>
<feature type="transmembrane region" description="Helical" evidence="7">
    <location>
        <begin position="271"/>
        <end position="293"/>
    </location>
</feature>
<dbReference type="PROSITE" id="PS50113">
    <property type="entry name" value="PAC"/>
    <property type="match status" value="1"/>
</dbReference>
<dbReference type="InterPro" id="IPR036890">
    <property type="entry name" value="HATPase_C_sf"/>
</dbReference>
<feature type="domain" description="Histidine kinase" evidence="8">
    <location>
        <begin position="577"/>
        <end position="799"/>
    </location>
</feature>
<dbReference type="CDD" id="cd00130">
    <property type="entry name" value="PAS"/>
    <property type="match status" value="1"/>
</dbReference>
<gene>
    <name evidence="12" type="ORF">ACFPIK_01680</name>
</gene>
<dbReference type="PRINTS" id="PR00344">
    <property type="entry name" value="BCTRLSENSOR"/>
</dbReference>
<dbReference type="SUPFAM" id="SSF47384">
    <property type="entry name" value="Homodimeric domain of signal transducing histidine kinase"/>
    <property type="match status" value="1"/>
</dbReference>
<dbReference type="SMART" id="SM00091">
    <property type="entry name" value="PAS"/>
    <property type="match status" value="2"/>
</dbReference>
<evidence type="ECO:0000256" key="4">
    <source>
        <dbReference type="ARBA" id="ARBA00022679"/>
    </source>
</evidence>
<dbReference type="SMART" id="SM00387">
    <property type="entry name" value="HATPase_c"/>
    <property type="match status" value="1"/>
</dbReference>
<evidence type="ECO:0000259" key="8">
    <source>
        <dbReference type="PROSITE" id="PS50109"/>
    </source>
</evidence>
<keyword evidence="3 6" id="KW-0597">Phosphoprotein</keyword>
<evidence type="ECO:0000256" key="2">
    <source>
        <dbReference type="ARBA" id="ARBA00012438"/>
    </source>
</evidence>
<proteinExistence type="predicted"/>
<dbReference type="SMART" id="SM00448">
    <property type="entry name" value="REC"/>
    <property type="match status" value="1"/>
</dbReference>
<dbReference type="RefSeq" id="WP_377911556.1">
    <property type="nucleotide sequence ID" value="NZ_JBHSKS010000001.1"/>
</dbReference>
<evidence type="ECO:0000259" key="10">
    <source>
        <dbReference type="PROSITE" id="PS50112"/>
    </source>
</evidence>
<dbReference type="PROSITE" id="PS50112">
    <property type="entry name" value="PAS"/>
    <property type="match status" value="1"/>
</dbReference>
<keyword evidence="12" id="KW-0547">Nucleotide-binding</keyword>
<dbReference type="SUPFAM" id="SSF55874">
    <property type="entry name" value="ATPase domain of HSP90 chaperone/DNA topoisomerase II/histidine kinase"/>
    <property type="match status" value="1"/>
</dbReference>
<dbReference type="SUPFAM" id="SSF55785">
    <property type="entry name" value="PYP-like sensor domain (PAS domain)"/>
    <property type="match status" value="2"/>
</dbReference>
<dbReference type="NCBIfam" id="TIGR00229">
    <property type="entry name" value="sensory_box"/>
    <property type="match status" value="1"/>
</dbReference>
<keyword evidence="7" id="KW-1133">Transmembrane helix</keyword>
<feature type="domain" description="Response regulatory" evidence="9">
    <location>
        <begin position="827"/>
        <end position="943"/>
    </location>
</feature>
<dbReference type="InterPro" id="IPR000700">
    <property type="entry name" value="PAS-assoc_C"/>
</dbReference>
<dbReference type="CDD" id="cd17546">
    <property type="entry name" value="REC_hyHK_CKI1_RcsC-like"/>
    <property type="match status" value="1"/>
</dbReference>
<evidence type="ECO:0000256" key="6">
    <source>
        <dbReference type="PROSITE-ProRule" id="PRU00169"/>
    </source>
</evidence>
<dbReference type="Pfam" id="PF08448">
    <property type="entry name" value="PAS_4"/>
    <property type="match status" value="1"/>
</dbReference>
<dbReference type="InterPro" id="IPR003594">
    <property type="entry name" value="HATPase_dom"/>
</dbReference>
<dbReference type="Pfam" id="PF00512">
    <property type="entry name" value="HisKA"/>
    <property type="match status" value="1"/>
</dbReference>
<evidence type="ECO:0000256" key="5">
    <source>
        <dbReference type="ARBA" id="ARBA00022777"/>
    </source>
</evidence>
<evidence type="ECO:0000259" key="9">
    <source>
        <dbReference type="PROSITE" id="PS50110"/>
    </source>
</evidence>
<name>A0ABW0BS24_9BACT</name>
<evidence type="ECO:0000256" key="3">
    <source>
        <dbReference type="ARBA" id="ARBA00022553"/>
    </source>
</evidence>
<protein>
    <recommendedName>
        <fullName evidence="2">histidine kinase</fullName>
        <ecNumber evidence="2">2.7.13.3</ecNumber>
    </recommendedName>
</protein>
<keyword evidence="7" id="KW-0812">Transmembrane</keyword>
<dbReference type="SMART" id="SM00388">
    <property type="entry name" value="HisKA"/>
    <property type="match status" value="1"/>
</dbReference>
<dbReference type="InterPro" id="IPR013656">
    <property type="entry name" value="PAS_4"/>
</dbReference>
<organism evidence="12 13">
    <name type="scientific">Algoriphagus aquatilis</name>
    <dbReference type="NCBI Taxonomy" id="490186"/>
    <lineage>
        <taxon>Bacteria</taxon>
        <taxon>Pseudomonadati</taxon>
        <taxon>Bacteroidota</taxon>
        <taxon>Cytophagia</taxon>
        <taxon>Cytophagales</taxon>
        <taxon>Cyclobacteriaceae</taxon>
        <taxon>Algoriphagus</taxon>
    </lineage>
</organism>
<dbReference type="Pfam" id="PF00072">
    <property type="entry name" value="Response_reg"/>
    <property type="match status" value="1"/>
</dbReference>
<dbReference type="Gene3D" id="3.40.50.2300">
    <property type="match status" value="1"/>
</dbReference>
<sequence length="952" mass="107985">MEKKIFERSNYKLTAVVGGILILLVVSIGISFFNALYESQLSTRKEFLNKQTELAARGIEFELIRFQEETRTFLNYLENTDWDQNKVRQDLPLAARRTFIAFPSIIDTIWVDLGDSVMRYTITSRNDFIQSTVQGIPDSKAGKYQVIEGNSGLKTVYSYDLLGFAREFVSNFYQTPGGSKYLLFNNQLFDIGAASSVTERKIQDSDLQRIREDISLGLKGFYQITWNEGGEADIDGVLAQYPFRFGYGDIPASLAFSAPVQSLTSGLYSTYFYLFIGIVFLLIGSILFFVISIKNSLEITKNKEASLIEISELFEQQNLLLKELRGFVFFHNYKGEISRISEEVEEVLGHPKKSFVTAFQDGSQHPAALQVKEEILKAIAEKKEYVNIETDVIRADNKKIRLRIFEKLMYDELGRFNGGMGICTDITEQYQSEKEIIESENRLRALINNLPDVIFIYDNEGKVLDFHIQGRENLLEPASHTLGKKLEEFVPQDQLNEILSAFRQARKTGKIQTINSVWKDEKEGVRHYEMRFFPLDQSQMISIAKDITSQKIWENGLMEAMNAADMASKAKSEFLANMSHEIRTPMNGLLGIIDLLESTNLNKIQKQYVDIIKNSGNSLLTIIRDILDYSKIESGKIEIHTTAFNPLDELKAQVEILIGIAKKKSISLDLKIDPKADLILEGDRGKINQVLLNLIGNALKFTPEKGKVSVHMDLEEFSEELVYLHYVVEDTGIGISEEHLKHLTEPFYQVESSNTRAYQGTGLGLAIAKKVAELLGGELVIRSQLGKGSVFGFSVLLKRSTDAFLKSSSRDLTWRDIREMGAVFPLRILLAEDNELNLQLMKLMFQQLGFAFEVAKNGQEALDMVKSHEFDVVLMDVQMPIMNGLEATVAIRELPDRKDLIIIGLSANVFEEDQQKALDMGMDDYLTKPIRLAVLADKLEFYFRKVRGKSVS</sequence>